<name>A0A1I5KFH4_9SPHN</name>
<feature type="domain" description="Cupin type-2" evidence="3">
    <location>
        <begin position="47"/>
        <end position="117"/>
    </location>
</feature>
<gene>
    <name evidence="4" type="ORF">SAMN04488060_0145</name>
</gene>
<protein>
    <submittedName>
        <fullName evidence="4">Uncharacterized conserved protein, cupin superfamily</fullName>
    </submittedName>
</protein>
<dbReference type="SUPFAM" id="SSF51182">
    <property type="entry name" value="RmlC-like cupins"/>
    <property type="match status" value="1"/>
</dbReference>
<proteinExistence type="predicted"/>
<evidence type="ECO:0000259" key="3">
    <source>
        <dbReference type="Pfam" id="PF07883"/>
    </source>
</evidence>
<dbReference type="AlphaFoldDB" id="A0A1I5KFH4"/>
<evidence type="ECO:0000256" key="1">
    <source>
        <dbReference type="ARBA" id="ARBA00022723"/>
    </source>
</evidence>
<accession>A0A1I5KFH4</accession>
<dbReference type="RefSeq" id="WP_090476397.1">
    <property type="nucleotide sequence ID" value="NZ_FOWZ01000001.1"/>
</dbReference>
<dbReference type="Proteomes" id="UP000199331">
    <property type="component" value="Unassembled WGS sequence"/>
</dbReference>
<dbReference type="EMBL" id="FOWZ01000001">
    <property type="protein sequence ID" value="SFO83366.1"/>
    <property type="molecule type" value="Genomic_DNA"/>
</dbReference>
<keyword evidence="1" id="KW-0479">Metal-binding</keyword>
<dbReference type="OrthoDB" id="5290459at2"/>
<sequence>MPKLDLDAIPQTNATGYPPPFDADVAGRNYRRLAPVAGLTKLGASQVVLDPGAYSSQRHWHEGQDELVIMLQGEAVLIEDEGEIPVGPGDILAWPAGEPNGHRLHNRGDLPCVFIAISGGDRDADRGEYPDIDMVFTPDGYFRKDGTPYPTSRVP</sequence>
<dbReference type="PANTHER" id="PTHR35848">
    <property type="entry name" value="OXALATE-BINDING PROTEIN"/>
    <property type="match status" value="1"/>
</dbReference>
<organism evidence="4 5">
    <name type="scientific">Qipengyuania nanhaisediminis</name>
    <dbReference type="NCBI Taxonomy" id="604088"/>
    <lineage>
        <taxon>Bacteria</taxon>
        <taxon>Pseudomonadati</taxon>
        <taxon>Pseudomonadota</taxon>
        <taxon>Alphaproteobacteria</taxon>
        <taxon>Sphingomonadales</taxon>
        <taxon>Erythrobacteraceae</taxon>
        <taxon>Qipengyuania</taxon>
    </lineage>
</organism>
<keyword evidence="5" id="KW-1185">Reference proteome</keyword>
<dbReference type="STRING" id="604088.SAMN04488060_0145"/>
<evidence type="ECO:0000313" key="5">
    <source>
        <dbReference type="Proteomes" id="UP000199331"/>
    </source>
</evidence>
<dbReference type="InterPro" id="IPR014710">
    <property type="entry name" value="RmlC-like_jellyroll"/>
</dbReference>
<dbReference type="Pfam" id="PF07883">
    <property type="entry name" value="Cupin_2"/>
    <property type="match status" value="1"/>
</dbReference>
<evidence type="ECO:0000313" key="4">
    <source>
        <dbReference type="EMBL" id="SFO83366.1"/>
    </source>
</evidence>
<dbReference type="PANTHER" id="PTHR35848:SF9">
    <property type="entry name" value="SLL1358 PROTEIN"/>
    <property type="match status" value="1"/>
</dbReference>
<dbReference type="GO" id="GO:0046872">
    <property type="term" value="F:metal ion binding"/>
    <property type="evidence" value="ECO:0007669"/>
    <property type="project" value="UniProtKB-KW"/>
</dbReference>
<dbReference type="Gene3D" id="2.60.120.10">
    <property type="entry name" value="Jelly Rolls"/>
    <property type="match status" value="1"/>
</dbReference>
<reference evidence="5" key="1">
    <citation type="submission" date="2016-10" db="EMBL/GenBank/DDBJ databases">
        <authorList>
            <person name="Varghese N."/>
            <person name="Submissions S."/>
        </authorList>
    </citation>
    <scope>NUCLEOTIDE SEQUENCE [LARGE SCALE GENOMIC DNA]</scope>
    <source>
        <strain evidence="5">CGMCC 1.7715</strain>
    </source>
</reference>
<feature type="region of interest" description="Disordered" evidence="2">
    <location>
        <begin position="1"/>
        <end position="20"/>
    </location>
</feature>
<dbReference type="CDD" id="cd02224">
    <property type="entry name" value="cupin_SPO2919-like"/>
    <property type="match status" value="1"/>
</dbReference>
<dbReference type="InterPro" id="IPR051610">
    <property type="entry name" value="GPI/OXD"/>
</dbReference>
<dbReference type="InterPro" id="IPR011051">
    <property type="entry name" value="RmlC_Cupin_sf"/>
</dbReference>
<dbReference type="InterPro" id="IPR013096">
    <property type="entry name" value="Cupin_2"/>
</dbReference>
<evidence type="ECO:0000256" key="2">
    <source>
        <dbReference type="SAM" id="MobiDB-lite"/>
    </source>
</evidence>